<sequence>MGTSNLAKAGFCFVQPMVRIACHAGVALGNLSRPMKPQMDLDDEEEPMPQLAEEAKTLRASYYCIDAARSHNRLAHQQHLRNLKQFMKEHTEDELLQQVIEKRLAQFDEIDAKAKAPKAPPRSPSASRGEAKRSTWSVTERETPRSEHKKSTWGFPTFSRK</sequence>
<evidence type="ECO:0000313" key="2">
    <source>
        <dbReference type="EMBL" id="CAK9117060.1"/>
    </source>
</evidence>
<feature type="compositionally biased region" description="Basic and acidic residues" evidence="1">
    <location>
        <begin position="129"/>
        <end position="150"/>
    </location>
</feature>
<gene>
    <name evidence="2" type="ORF">CCMP2556_LOCUS54494</name>
</gene>
<dbReference type="Proteomes" id="UP001642484">
    <property type="component" value="Unassembled WGS sequence"/>
</dbReference>
<organism evidence="2 3">
    <name type="scientific">Durusdinium trenchii</name>
    <dbReference type="NCBI Taxonomy" id="1381693"/>
    <lineage>
        <taxon>Eukaryota</taxon>
        <taxon>Sar</taxon>
        <taxon>Alveolata</taxon>
        <taxon>Dinophyceae</taxon>
        <taxon>Suessiales</taxon>
        <taxon>Symbiodiniaceae</taxon>
        <taxon>Durusdinium</taxon>
    </lineage>
</organism>
<accession>A0ABP0SXY4</accession>
<dbReference type="EMBL" id="CAXAMN010028583">
    <property type="protein sequence ID" value="CAK9117060.1"/>
    <property type="molecule type" value="Genomic_DNA"/>
</dbReference>
<protein>
    <submittedName>
        <fullName evidence="2">Uncharacterized protein</fullName>
    </submittedName>
</protein>
<name>A0ABP0SXY4_9DINO</name>
<keyword evidence="3" id="KW-1185">Reference proteome</keyword>
<evidence type="ECO:0000256" key="1">
    <source>
        <dbReference type="SAM" id="MobiDB-lite"/>
    </source>
</evidence>
<feature type="region of interest" description="Disordered" evidence="1">
    <location>
        <begin position="111"/>
        <end position="161"/>
    </location>
</feature>
<comment type="caution">
    <text evidence="2">The sequence shown here is derived from an EMBL/GenBank/DDBJ whole genome shotgun (WGS) entry which is preliminary data.</text>
</comment>
<proteinExistence type="predicted"/>
<evidence type="ECO:0000313" key="3">
    <source>
        <dbReference type="Proteomes" id="UP001642484"/>
    </source>
</evidence>
<reference evidence="2 3" key="1">
    <citation type="submission" date="2024-02" db="EMBL/GenBank/DDBJ databases">
        <authorList>
            <person name="Chen Y."/>
            <person name="Shah S."/>
            <person name="Dougan E. K."/>
            <person name="Thang M."/>
            <person name="Chan C."/>
        </authorList>
    </citation>
    <scope>NUCLEOTIDE SEQUENCE [LARGE SCALE GENOMIC DNA]</scope>
</reference>